<reference evidence="3 4" key="1">
    <citation type="journal article" date="2016" name="Front. Microbiol.">
        <title>Genomic Insight into the Host-Endosymbiont Relationship of Endozoicomonas montiporae CL-33(T) with its Coral Host.</title>
        <authorList>
            <person name="Ding J.-Y."/>
            <person name="Shiu J.-H."/>
            <person name="Chen W.-M."/>
            <person name="Chiang Y.-R."/>
            <person name="Tang S.-L."/>
        </authorList>
    </citation>
    <scope>NUCLEOTIDE SEQUENCE [LARGE SCALE GENOMIC DNA]</scope>
    <source>
        <strain evidence="3 4">CL-33</strain>
    </source>
</reference>
<dbReference type="SMART" id="SM00530">
    <property type="entry name" value="HTH_XRE"/>
    <property type="match status" value="1"/>
</dbReference>
<dbReference type="CDD" id="cd00093">
    <property type="entry name" value="HTH_XRE"/>
    <property type="match status" value="1"/>
</dbReference>
<organism evidence="3 4">
    <name type="scientific">Endozoicomonas montiporae CL-33</name>
    <dbReference type="NCBI Taxonomy" id="570277"/>
    <lineage>
        <taxon>Bacteria</taxon>
        <taxon>Pseudomonadati</taxon>
        <taxon>Pseudomonadota</taxon>
        <taxon>Gammaproteobacteria</taxon>
        <taxon>Oceanospirillales</taxon>
        <taxon>Endozoicomonadaceae</taxon>
        <taxon>Endozoicomonas</taxon>
    </lineage>
</organism>
<keyword evidence="1" id="KW-0175">Coiled coil</keyword>
<dbReference type="InterPro" id="IPR010982">
    <property type="entry name" value="Lambda_DNA-bd_dom_sf"/>
</dbReference>
<dbReference type="PATRIC" id="fig|570277.3.peg.1602"/>
<dbReference type="InterPro" id="IPR001387">
    <property type="entry name" value="Cro/C1-type_HTH"/>
</dbReference>
<dbReference type="AlphaFoldDB" id="A0A142BA75"/>
<dbReference type="Proteomes" id="UP000071065">
    <property type="component" value="Chromosome"/>
</dbReference>
<dbReference type="SUPFAM" id="SSF47413">
    <property type="entry name" value="lambda repressor-like DNA-binding domains"/>
    <property type="match status" value="1"/>
</dbReference>
<feature type="coiled-coil region" evidence="1">
    <location>
        <begin position="17"/>
        <end position="44"/>
    </location>
</feature>
<accession>A0A142BA75</accession>
<dbReference type="EMBL" id="CP013251">
    <property type="protein sequence ID" value="AMO55651.1"/>
    <property type="molecule type" value="Genomic_DNA"/>
</dbReference>
<evidence type="ECO:0000259" key="2">
    <source>
        <dbReference type="PROSITE" id="PS50943"/>
    </source>
</evidence>
<dbReference type="Pfam" id="PF01381">
    <property type="entry name" value="HTH_3"/>
    <property type="match status" value="1"/>
</dbReference>
<protein>
    <submittedName>
        <fullName evidence="3">XRE family transcriptional regulator</fullName>
    </submittedName>
</protein>
<evidence type="ECO:0000256" key="1">
    <source>
        <dbReference type="SAM" id="Coils"/>
    </source>
</evidence>
<dbReference type="OrthoDB" id="9791537at2"/>
<dbReference type="PROSITE" id="PS50943">
    <property type="entry name" value="HTH_CROC1"/>
    <property type="match status" value="1"/>
</dbReference>
<gene>
    <name evidence="3" type="primary">rpc1</name>
    <name evidence="3" type="ORF">EZMO1_1483</name>
</gene>
<dbReference type="STRING" id="570277.EZMO1_1483"/>
<dbReference type="KEGG" id="emp:EZMO1_1483"/>
<evidence type="ECO:0000313" key="4">
    <source>
        <dbReference type="Proteomes" id="UP000071065"/>
    </source>
</evidence>
<feature type="domain" description="HTH cro/C1-type" evidence="2">
    <location>
        <begin position="120"/>
        <end position="179"/>
    </location>
</feature>
<dbReference type="RefSeq" id="WP_051789688.1">
    <property type="nucleotide sequence ID" value="NZ_CP013251.1"/>
</dbReference>
<sequence length="184" mass="20867">MKRDKVIGQLKIYAKKEAAIQSVIKRLKSDISELEQEATQIKNDILIRHSEFNTRLWESLPVDEQGSFEEKMLPFSFYADGILVELTEDYEVAGDVAITAIPNFSTSEEITIIETIGSRITQLRKAKGWSQSHLAGVIEICTDTKITQQSIQQIESGETKNPRHLEDFATALDVSEKYLRFGED</sequence>
<evidence type="ECO:0000313" key="3">
    <source>
        <dbReference type="EMBL" id="AMO55651.1"/>
    </source>
</evidence>
<proteinExistence type="predicted"/>
<name>A0A142BA75_9GAMM</name>
<dbReference type="Gene3D" id="1.10.260.40">
    <property type="entry name" value="lambda repressor-like DNA-binding domains"/>
    <property type="match status" value="1"/>
</dbReference>
<dbReference type="GO" id="GO:0003677">
    <property type="term" value="F:DNA binding"/>
    <property type="evidence" value="ECO:0007669"/>
    <property type="project" value="InterPro"/>
</dbReference>